<reference evidence="1" key="1">
    <citation type="journal article" date="2021" name="Sci. Rep.">
        <title>Diploid genomic architecture of Nitzschia inconspicua, an elite biomass production diatom.</title>
        <authorList>
            <person name="Oliver A."/>
            <person name="Podell S."/>
            <person name="Pinowska A."/>
            <person name="Traller J.C."/>
            <person name="Smith S.R."/>
            <person name="McClure R."/>
            <person name="Beliaev A."/>
            <person name="Bohutskyi P."/>
            <person name="Hill E.A."/>
            <person name="Rabines A."/>
            <person name="Zheng H."/>
            <person name="Allen L.Z."/>
            <person name="Kuo A."/>
            <person name="Grigoriev I.V."/>
            <person name="Allen A.E."/>
            <person name="Hazlebeck D."/>
            <person name="Allen E.E."/>
        </authorList>
    </citation>
    <scope>NUCLEOTIDE SEQUENCE</scope>
    <source>
        <strain evidence="1">Hildebrandi</strain>
    </source>
</reference>
<protein>
    <submittedName>
        <fullName evidence="1">Uncharacterized protein</fullName>
    </submittedName>
</protein>
<accession>A0A9K3PA40</accession>
<dbReference type="AlphaFoldDB" id="A0A9K3PA40"/>
<dbReference type="Proteomes" id="UP000693970">
    <property type="component" value="Unassembled WGS sequence"/>
</dbReference>
<name>A0A9K3PA40_9STRA</name>
<organism evidence="1 2">
    <name type="scientific">Nitzschia inconspicua</name>
    <dbReference type="NCBI Taxonomy" id="303405"/>
    <lineage>
        <taxon>Eukaryota</taxon>
        <taxon>Sar</taxon>
        <taxon>Stramenopiles</taxon>
        <taxon>Ochrophyta</taxon>
        <taxon>Bacillariophyta</taxon>
        <taxon>Bacillariophyceae</taxon>
        <taxon>Bacillariophycidae</taxon>
        <taxon>Bacillariales</taxon>
        <taxon>Bacillariaceae</taxon>
        <taxon>Nitzschia</taxon>
    </lineage>
</organism>
<gene>
    <name evidence="1" type="ORF">IV203_006452</name>
</gene>
<comment type="caution">
    <text evidence="1">The sequence shown here is derived from an EMBL/GenBank/DDBJ whole genome shotgun (WGS) entry which is preliminary data.</text>
</comment>
<reference evidence="1" key="2">
    <citation type="submission" date="2021-04" db="EMBL/GenBank/DDBJ databases">
        <authorList>
            <person name="Podell S."/>
        </authorList>
    </citation>
    <scope>NUCLEOTIDE SEQUENCE</scope>
    <source>
        <strain evidence="1">Hildebrandi</strain>
    </source>
</reference>
<proteinExistence type="predicted"/>
<evidence type="ECO:0000313" key="1">
    <source>
        <dbReference type="EMBL" id="KAG7340048.1"/>
    </source>
</evidence>
<evidence type="ECO:0000313" key="2">
    <source>
        <dbReference type="Proteomes" id="UP000693970"/>
    </source>
</evidence>
<sequence length="131" mass="15540">MIVAMKAAKVKTKTVLDTPSRQYVIECYKAASRFFTDKELFIQTRMHEMWKEESHFAYENAHAARTTNNDYRRLASIAWHAKDEETKAYWEFQRRPHLAIQPHMRDGIIECFKANPNKSYQQVESDIKLVL</sequence>
<keyword evidence="2" id="KW-1185">Reference proteome</keyword>
<dbReference type="EMBL" id="JAGRRH010000028">
    <property type="protein sequence ID" value="KAG7340048.1"/>
    <property type="molecule type" value="Genomic_DNA"/>
</dbReference>